<comment type="caution">
    <text evidence="1">The sequence shown here is derived from an EMBL/GenBank/DDBJ whole genome shotgun (WGS) entry which is preliminary data.</text>
</comment>
<evidence type="ECO:0000313" key="2">
    <source>
        <dbReference type="Proteomes" id="UP000701801"/>
    </source>
</evidence>
<accession>A0A9N9LVZ4</accession>
<evidence type="ECO:0000313" key="1">
    <source>
        <dbReference type="EMBL" id="CAG8982220.1"/>
    </source>
</evidence>
<reference evidence="1" key="1">
    <citation type="submission" date="2021-07" db="EMBL/GenBank/DDBJ databases">
        <authorList>
            <person name="Durling M."/>
        </authorList>
    </citation>
    <scope>NUCLEOTIDE SEQUENCE</scope>
</reference>
<dbReference type="Proteomes" id="UP000701801">
    <property type="component" value="Unassembled WGS sequence"/>
</dbReference>
<dbReference type="EMBL" id="CAJVRM010000575">
    <property type="protein sequence ID" value="CAG8982220.1"/>
    <property type="molecule type" value="Genomic_DNA"/>
</dbReference>
<dbReference type="OrthoDB" id="10288934at2759"/>
<keyword evidence="2" id="KW-1185">Reference proteome</keyword>
<proteinExistence type="predicted"/>
<protein>
    <submittedName>
        <fullName evidence="1">Uncharacterized protein</fullName>
    </submittedName>
</protein>
<sequence>MATYNPFSGPVAPVVASQFNPDQGADEFTKLRCALLNHLFSTKMVTDNPFYHHDINIRHQAAPIMREDDTVYTYDLEIDDRYFQYYGLGNLPDAPNALLLVGKFQIWGRHETFRNRSKFCWNIEISAELRDADDTMIRIPRSPPYTRGIVTQILLHGTRDPLVEGDAVGWRDVVKLLRTMTARIYGSNGEGEDDWQMCLDEQDDFFGKLIGGTLTLSRLFHVCYTASNGERSSLNFNEGVVVEFEMYDEGEAAFAAVLGGLKGYLDVDIFA</sequence>
<name>A0A9N9LVZ4_9HELO</name>
<organism evidence="1 2">
    <name type="scientific">Hymenoscyphus albidus</name>
    <dbReference type="NCBI Taxonomy" id="595503"/>
    <lineage>
        <taxon>Eukaryota</taxon>
        <taxon>Fungi</taxon>
        <taxon>Dikarya</taxon>
        <taxon>Ascomycota</taxon>
        <taxon>Pezizomycotina</taxon>
        <taxon>Leotiomycetes</taxon>
        <taxon>Helotiales</taxon>
        <taxon>Helotiaceae</taxon>
        <taxon>Hymenoscyphus</taxon>
    </lineage>
</organism>
<dbReference type="AlphaFoldDB" id="A0A9N9LVZ4"/>
<gene>
    <name evidence="1" type="ORF">HYALB_00013702</name>
</gene>